<dbReference type="Gene3D" id="3.80.10.10">
    <property type="entry name" value="Ribonuclease Inhibitor"/>
    <property type="match status" value="1"/>
</dbReference>
<evidence type="ECO:0000256" key="2">
    <source>
        <dbReference type="ARBA" id="ARBA00022737"/>
    </source>
</evidence>
<evidence type="ECO:0000313" key="4">
    <source>
        <dbReference type="Proteomes" id="UP000198287"/>
    </source>
</evidence>
<gene>
    <name evidence="3" type="ORF">Fcan01_21165</name>
</gene>
<name>A0A226DGZ8_FOLCA</name>
<dbReference type="GO" id="GO:0005737">
    <property type="term" value="C:cytoplasm"/>
    <property type="evidence" value="ECO:0007669"/>
    <property type="project" value="TreeGrafter"/>
</dbReference>
<dbReference type="Pfam" id="PF13855">
    <property type="entry name" value="LRR_8"/>
    <property type="match status" value="1"/>
</dbReference>
<sequence length="183" mass="20714">MASGVTRVIERCDNAVESEYLDLSECELMNMPDAVFHLMRNTVIRGCNLSHNVITKIPAKLPLKFSIITELNLSHNRLGKLPDELKELHSLEKLNISHNAFLSMPNAIYQLAQLKELNAEKNFIEDVDLNRLKGQQTLESVDLRENPLIRQIRSSLEGITSVRILVSPIVTEEWELIPGGEES</sequence>
<proteinExistence type="predicted"/>
<dbReference type="PROSITE" id="PS51450">
    <property type="entry name" value="LRR"/>
    <property type="match status" value="1"/>
</dbReference>
<dbReference type="InterPro" id="IPR032675">
    <property type="entry name" value="LRR_dom_sf"/>
</dbReference>
<dbReference type="InterPro" id="IPR050216">
    <property type="entry name" value="LRR_domain-containing"/>
</dbReference>
<keyword evidence="4" id="KW-1185">Reference proteome</keyword>
<dbReference type="OrthoDB" id="1060944at2759"/>
<dbReference type="EMBL" id="LNIX01000020">
    <property type="protein sequence ID" value="OXA43881.1"/>
    <property type="molecule type" value="Genomic_DNA"/>
</dbReference>
<reference evidence="3 4" key="1">
    <citation type="submission" date="2015-12" db="EMBL/GenBank/DDBJ databases">
        <title>The genome of Folsomia candida.</title>
        <authorList>
            <person name="Faddeeva A."/>
            <person name="Derks M.F."/>
            <person name="Anvar Y."/>
            <person name="Smit S."/>
            <person name="Van Straalen N."/>
            <person name="Roelofs D."/>
        </authorList>
    </citation>
    <scope>NUCLEOTIDE SEQUENCE [LARGE SCALE GENOMIC DNA]</scope>
    <source>
        <strain evidence="3 4">VU population</strain>
        <tissue evidence="3">Whole body</tissue>
    </source>
</reference>
<dbReference type="AlphaFoldDB" id="A0A226DGZ8"/>
<keyword evidence="1" id="KW-0433">Leucine-rich repeat</keyword>
<keyword evidence="2" id="KW-0677">Repeat</keyword>
<accession>A0A226DGZ8</accession>
<dbReference type="PANTHER" id="PTHR48051">
    <property type="match status" value="1"/>
</dbReference>
<evidence type="ECO:0000313" key="3">
    <source>
        <dbReference type="EMBL" id="OXA43881.1"/>
    </source>
</evidence>
<comment type="caution">
    <text evidence="3">The sequence shown here is derived from an EMBL/GenBank/DDBJ whole genome shotgun (WGS) entry which is preliminary data.</text>
</comment>
<evidence type="ECO:0000256" key="1">
    <source>
        <dbReference type="ARBA" id="ARBA00022614"/>
    </source>
</evidence>
<protein>
    <submittedName>
        <fullName evidence="3">Leucine-rich repeat-containing protein 20</fullName>
    </submittedName>
</protein>
<dbReference type="STRING" id="158441.A0A226DGZ8"/>
<organism evidence="3 4">
    <name type="scientific">Folsomia candida</name>
    <name type="common">Springtail</name>
    <dbReference type="NCBI Taxonomy" id="158441"/>
    <lineage>
        <taxon>Eukaryota</taxon>
        <taxon>Metazoa</taxon>
        <taxon>Ecdysozoa</taxon>
        <taxon>Arthropoda</taxon>
        <taxon>Hexapoda</taxon>
        <taxon>Collembola</taxon>
        <taxon>Entomobryomorpha</taxon>
        <taxon>Isotomoidea</taxon>
        <taxon>Isotomidae</taxon>
        <taxon>Proisotominae</taxon>
        <taxon>Folsomia</taxon>
    </lineage>
</organism>
<dbReference type="Proteomes" id="UP000198287">
    <property type="component" value="Unassembled WGS sequence"/>
</dbReference>
<dbReference type="PANTHER" id="PTHR48051:SF1">
    <property type="entry name" value="RAS SUPPRESSOR PROTEIN 1"/>
    <property type="match status" value="1"/>
</dbReference>
<dbReference type="SUPFAM" id="SSF52075">
    <property type="entry name" value="Outer arm dynein light chain 1"/>
    <property type="match status" value="1"/>
</dbReference>
<dbReference type="InterPro" id="IPR001611">
    <property type="entry name" value="Leu-rich_rpt"/>
</dbReference>
<dbReference type="OMA" id="MADAVYM"/>